<dbReference type="AlphaFoldDB" id="A0A4R7I2I3"/>
<evidence type="ECO:0008006" key="4">
    <source>
        <dbReference type="Google" id="ProtNLM"/>
    </source>
</evidence>
<proteinExistence type="predicted"/>
<dbReference type="NCBIfam" id="TIGR03317">
    <property type="entry name" value="ygfZ_signature"/>
    <property type="match status" value="1"/>
</dbReference>
<dbReference type="InterPro" id="IPR027266">
    <property type="entry name" value="TrmE/GcvT-like"/>
</dbReference>
<sequence length="217" mass="22981">MDAAELESVLGPRDVVVVEGGDAESYLHSQLSQSVTGMDVGEQRWTFVLQPTGKIDVLARLTRADDARFELDTDAGFGDELLARLERFKIRVDATLTLQAADGAAEADEAARIAIGWPRMGAEIVAGDTIPAGTGLTKLAVDFTKGCYPGQELVERMDSRAAEAPKSLRRLTVAEGTSAGDPIVDGDQEVGTVTSVSGTVALGWVKRSSDLGDVVQF</sequence>
<evidence type="ECO:0000313" key="3">
    <source>
        <dbReference type="Proteomes" id="UP000294558"/>
    </source>
</evidence>
<dbReference type="Proteomes" id="UP000294558">
    <property type="component" value="Unassembled WGS sequence"/>
</dbReference>
<dbReference type="Gene3D" id="3.30.70.1400">
    <property type="entry name" value="Aminomethyltransferase beta-barrel domains"/>
    <property type="match status" value="1"/>
</dbReference>
<dbReference type="PANTHER" id="PTHR22602">
    <property type="entry name" value="TRANSFERASE CAF17, MITOCHONDRIAL-RELATED"/>
    <property type="match status" value="1"/>
</dbReference>
<evidence type="ECO:0000313" key="2">
    <source>
        <dbReference type="EMBL" id="TDT16743.1"/>
    </source>
</evidence>
<reference evidence="2 3" key="1">
    <citation type="submission" date="2019-03" db="EMBL/GenBank/DDBJ databases">
        <title>Sequencing the genomes of 1000 actinobacteria strains.</title>
        <authorList>
            <person name="Klenk H.-P."/>
        </authorList>
    </citation>
    <scope>NUCLEOTIDE SEQUENCE [LARGE SCALE GENOMIC DNA]</scope>
    <source>
        <strain evidence="2 3">DSM 18936</strain>
    </source>
</reference>
<dbReference type="PANTHER" id="PTHR22602:SF0">
    <property type="entry name" value="TRANSFERASE CAF17, MITOCHONDRIAL-RELATED"/>
    <property type="match status" value="1"/>
</dbReference>
<keyword evidence="1" id="KW-0809">Transit peptide</keyword>
<comment type="caution">
    <text evidence="2">The sequence shown here is derived from an EMBL/GenBank/DDBJ whole genome shotgun (WGS) entry which is preliminary data.</text>
</comment>
<dbReference type="Gene3D" id="3.30.1360.120">
    <property type="entry name" value="Probable tRNA modification gtpase trme, domain 1"/>
    <property type="match status" value="1"/>
</dbReference>
<accession>A0A4R7I2I3</accession>
<dbReference type="RefSeq" id="WP_133869087.1">
    <property type="nucleotide sequence ID" value="NZ_SOAU01000001.1"/>
</dbReference>
<evidence type="ECO:0000256" key="1">
    <source>
        <dbReference type="ARBA" id="ARBA00022946"/>
    </source>
</evidence>
<gene>
    <name evidence="2" type="ORF">BDK89_2340</name>
</gene>
<dbReference type="OrthoDB" id="9796287at2"/>
<dbReference type="GO" id="GO:0016226">
    <property type="term" value="P:iron-sulfur cluster assembly"/>
    <property type="evidence" value="ECO:0007669"/>
    <property type="project" value="TreeGrafter"/>
</dbReference>
<keyword evidence="3" id="KW-1185">Reference proteome</keyword>
<dbReference type="InterPro" id="IPR017703">
    <property type="entry name" value="YgfZ/GCV_T_CS"/>
</dbReference>
<dbReference type="InterPro" id="IPR045179">
    <property type="entry name" value="YgfZ/GcvT"/>
</dbReference>
<dbReference type="SUPFAM" id="SSF103025">
    <property type="entry name" value="Folate-binding domain"/>
    <property type="match status" value="1"/>
</dbReference>
<name>A0A4R7I2I3_9ACTN</name>
<dbReference type="EMBL" id="SOAU01000001">
    <property type="protein sequence ID" value="TDT16743.1"/>
    <property type="molecule type" value="Genomic_DNA"/>
</dbReference>
<organism evidence="2 3">
    <name type="scientific">Ilumatobacter fluminis</name>
    <dbReference type="NCBI Taxonomy" id="467091"/>
    <lineage>
        <taxon>Bacteria</taxon>
        <taxon>Bacillati</taxon>
        <taxon>Actinomycetota</taxon>
        <taxon>Acidimicrobiia</taxon>
        <taxon>Acidimicrobiales</taxon>
        <taxon>Ilumatobacteraceae</taxon>
        <taxon>Ilumatobacter</taxon>
    </lineage>
</organism>
<protein>
    <recommendedName>
        <fullName evidence="4">Aminomethyltransferase folate-binding domain-containing protein</fullName>
    </recommendedName>
</protein>